<dbReference type="EMBL" id="BNAW01000015">
    <property type="protein sequence ID" value="GHG16761.1"/>
    <property type="molecule type" value="Genomic_DNA"/>
</dbReference>
<name>A0ABQ3KIC7_9PSEU</name>
<comment type="caution">
    <text evidence="2">The sequence shown here is derived from an EMBL/GenBank/DDBJ whole genome shotgun (WGS) entry which is preliminary data.</text>
</comment>
<feature type="region of interest" description="Disordered" evidence="1">
    <location>
        <begin position="162"/>
        <end position="181"/>
    </location>
</feature>
<feature type="compositionally biased region" description="Low complexity" evidence="1">
    <location>
        <begin position="168"/>
        <end position="181"/>
    </location>
</feature>
<dbReference type="Proteomes" id="UP000649955">
    <property type="component" value="Unassembled WGS sequence"/>
</dbReference>
<protein>
    <submittedName>
        <fullName evidence="2">Uncharacterized protein</fullName>
    </submittedName>
</protein>
<accession>A0ABQ3KIC7</accession>
<keyword evidence="3" id="KW-1185">Reference proteome</keyword>
<evidence type="ECO:0000313" key="2">
    <source>
        <dbReference type="EMBL" id="GHG16761.1"/>
    </source>
</evidence>
<evidence type="ECO:0000256" key="1">
    <source>
        <dbReference type="SAM" id="MobiDB-lite"/>
    </source>
</evidence>
<gene>
    <name evidence="2" type="ORF">GCM10017567_38730</name>
</gene>
<organism evidence="2 3">
    <name type="scientific">Amycolatopsis bullii</name>
    <dbReference type="NCBI Taxonomy" id="941987"/>
    <lineage>
        <taxon>Bacteria</taxon>
        <taxon>Bacillati</taxon>
        <taxon>Actinomycetota</taxon>
        <taxon>Actinomycetes</taxon>
        <taxon>Pseudonocardiales</taxon>
        <taxon>Pseudonocardiaceae</taxon>
        <taxon>Amycolatopsis</taxon>
    </lineage>
</organism>
<dbReference type="InterPro" id="IPR020323">
    <property type="entry name" value="DUF2716"/>
</dbReference>
<reference evidence="3" key="1">
    <citation type="journal article" date="2019" name="Int. J. Syst. Evol. Microbiol.">
        <title>The Global Catalogue of Microorganisms (GCM) 10K type strain sequencing project: providing services to taxonomists for standard genome sequencing and annotation.</title>
        <authorList>
            <consortium name="The Broad Institute Genomics Platform"/>
            <consortium name="The Broad Institute Genome Sequencing Center for Infectious Disease"/>
            <person name="Wu L."/>
            <person name="Ma J."/>
        </authorList>
    </citation>
    <scope>NUCLEOTIDE SEQUENCE [LARGE SCALE GENOMIC DNA]</scope>
    <source>
        <strain evidence="3">CGMCC 4.7680</strain>
    </source>
</reference>
<evidence type="ECO:0000313" key="3">
    <source>
        <dbReference type="Proteomes" id="UP000649955"/>
    </source>
</evidence>
<dbReference type="Pfam" id="PF10898">
    <property type="entry name" value="DUF2716"/>
    <property type="match status" value="1"/>
</dbReference>
<sequence>MLVEATGDLQAAFEAAGLRPITTVARHHLTSPGEPARTRPVQALFATPEHDEIWSRFEQRFAFRPDIREFPGITEPPGSATWHVGDLDDPQLDALSDIVHKGLRESVEPGEALYWLDWQHVGYRFDPARADGAGPRWPGAVFPDGDYHLHLTRDLRLGTFGHPWEETSASSATSSPGSARS</sequence>
<proteinExistence type="predicted"/>